<evidence type="ECO:0000256" key="6">
    <source>
        <dbReference type="SAM" id="Phobius"/>
    </source>
</evidence>
<dbReference type="InterPro" id="IPR036458">
    <property type="entry name" value="Na:dicarbo_symporter_sf"/>
</dbReference>
<feature type="transmembrane region" description="Helical" evidence="6">
    <location>
        <begin position="274"/>
        <end position="297"/>
    </location>
</feature>
<feature type="transmembrane region" description="Helical" evidence="6">
    <location>
        <begin position="234"/>
        <end position="254"/>
    </location>
</feature>
<name>A0ABS2PC08_9BACL</name>
<keyword evidence="2" id="KW-0813">Transport</keyword>
<protein>
    <submittedName>
        <fullName evidence="7">Na+/H+-dicarboxylate symporter</fullName>
    </submittedName>
</protein>
<evidence type="ECO:0000256" key="1">
    <source>
        <dbReference type="ARBA" id="ARBA00004141"/>
    </source>
</evidence>
<feature type="transmembrane region" description="Helical" evidence="6">
    <location>
        <begin position="76"/>
        <end position="100"/>
    </location>
</feature>
<keyword evidence="8" id="KW-1185">Reference proteome</keyword>
<evidence type="ECO:0000256" key="4">
    <source>
        <dbReference type="ARBA" id="ARBA00022989"/>
    </source>
</evidence>
<evidence type="ECO:0000313" key="7">
    <source>
        <dbReference type="EMBL" id="MBM7632526.1"/>
    </source>
</evidence>
<evidence type="ECO:0000256" key="3">
    <source>
        <dbReference type="ARBA" id="ARBA00022692"/>
    </source>
</evidence>
<dbReference type="Gene3D" id="1.10.3860.10">
    <property type="entry name" value="Sodium:dicarboxylate symporter"/>
    <property type="match status" value="1"/>
</dbReference>
<dbReference type="RefSeq" id="WP_204696832.1">
    <property type="nucleotide sequence ID" value="NZ_JAFBEC010000004.1"/>
</dbReference>
<organism evidence="7 8">
    <name type="scientific">Geomicrobium sediminis</name>
    <dbReference type="NCBI Taxonomy" id="1347788"/>
    <lineage>
        <taxon>Bacteria</taxon>
        <taxon>Bacillati</taxon>
        <taxon>Bacillota</taxon>
        <taxon>Bacilli</taxon>
        <taxon>Bacillales</taxon>
        <taxon>Geomicrobium</taxon>
    </lineage>
</organism>
<dbReference type="SUPFAM" id="SSF118215">
    <property type="entry name" value="Proton glutamate symport protein"/>
    <property type="match status" value="1"/>
</dbReference>
<evidence type="ECO:0000256" key="2">
    <source>
        <dbReference type="ARBA" id="ARBA00022448"/>
    </source>
</evidence>
<gene>
    <name evidence="7" type="ORF">JOD17_001620</name>
</gene>
<proteinExistence type="predicted"/>
<dbReference type="Pfam" id="PF00375">
    <property type="entry name" value="SDF"/>
    <property type="match status" value="1"/>
</dbReference>
<feature type="transmembrane region" description="Helical" evidence="6">
    <location>
        <begin position="34"/>
        <end position="55"/>
    </location>
</feature>
<dbReference type="PANTHER" id="PTHR42865">
    <property type="entry name" value="PROTON/GLUTAMATE-ASPARTATE SYMPORTER"/>
    <property type="match status" value="1"/>
</dbReference>
<dbReference type="InterPro" id="IPR001991">
    <property type="entry name" value="Na-dicarboxylate_symporter"/>
</dbReference>
<sequence>MKLILKLLLGVIGGIVVGLIAVSLPSWVMDAIVTFQMIFGQFLGFIIPFVILFFITSGVASMGAGSGKTLGLTTGIAYTSSVLAGVFALVIALVVLPLFITESVPMVGEEAGFTPLFELEIDPALGVITALVMAFVFGIGIARTNSPTLKSFFDEGKNIIEKLLWKVVIPFLPFYIASIFAEMAADGTVWETLSSFALVLVLAIATHWLYLIGAFTIAGSVAGQNPFSALKNMLPAYFTGVGTMSSAATIPITVEATKKNRVRESMAETVIPLGANIHLAGSTITIVLAATTVMMMYGDLATPTVLGMLPFIFALAVIMIAAPGVPGGAVIASLGLLTTMLGFTEAAVGIMIAIYMAQDSFGTATNVTGDGAIALLVDRFVNGRHS</sequence>
<keyword evidence="3 6" id="KW-0812">Transmembrane</keyword>
<comment type="subcellular location">
    <subcellularLocation>
        <location evidence="1">Membrane</location>
        <topology evidence="1">Multi-pass membrane protein</topology>
    </subcellularLocation>
</comment>
<feature type="transmembrane region" description="Helical" evidence="6">
    <location>
        <begin position="196"/>
        <end position="222"/>
    </location>
</feature>
<feature type="transmembrane region" description="Helical" evidence="6">
    <location>
        <begin position="124"/>
        <end position="142"/>
    </location>
</feature>
<dbReference type="PANTHER" id="PTHR42865:SF8">
    <property type="entry name" value="SERINE_THREONINE TRANSPORTER SSTT"/>
    <property type="match status" value="1"/>
</dbReference>
<reference evidence="7 8" key="1">
    <citation type="submission" date="2021-01" db="EMBL/GenBank/DDBJ databases">
        <title>Genomic Encyclopedia of Type Strains, Phase IV (KMG-IV): sequencing the most valuable type-strain genomes for metagenomic binning, comparative biology and taxonomic classification.</title>
        <authorList>
            <person name="Goeker M."/>
        </authorList>
    </citation>
    <scope>NUCLEOTIDE SEQUENCE [LARGE SCALE GENOMIC DNA]</scope>
    <source>
        <strain evidence="7 8">DSM 25540</strain>
    </source>
</reference>
<dbReference type="EMBL" id="JAFBEC010000004">
    <property type="protein sequence ID" value="MBM7632526.1"/>
    <property type="molecule type" value="Genomic_DNA"/>
</dbReference>
<keyword evidence="5 6" id="KW-0472">Membrane</keyword>
<evidence type="ECO:0000256" key="5">
    <source>
        <dbReference type="ARBA" id="ARBA00023136"/>
    </source>
</evidence>
<evidence type="ECO:0000313" key="8">
    <source>
        <dbReference type="Proteomes" id="UP000741863"/>
    </source>
</evidence>
<feature type="transmembrane region" description="Helical" evidence="6">
    <location>
        <begin position="304"/>
        <end position="325"/>
    </location>
</feature>
<feature type="transmembrane region" description="Helical" evidence="6">
    <location>
        <begin position="331"/>
        <end position="355"/>
    </location>
</feature>
<accession>A0ABS2PC08</accession>
<feature type="transmembrane region" description="Helical" evidence="6">
    <location>
        <begin position="7"/>
        <end position="28"/>
    </location>
</feature>
<keyword evidence="4 6" id="KW-1133">Transmembrane helix</keyword>
<dbReference type="Proteomes" id="UP000741863">
    <property type="component" value="Unassembled WGS sequence"/>
</dbReference>
<dbReference type="PRINTS" id="PR00173">
    <property type="entry name" value="EDTRNSPORT"/>
</dbReference>
<feature type="transmembrane region" description="Helical" evidence="6">
    <location>
        <begin position="163"/>
        <end position="184"/>
    </location>
</feature>
<comment type="caution">
    <text evidence="7">The sequence shown here is derived from an EMBL/GenBank/DDBJ whole genome shotgun (WGS) entry which is preliminary data.</text>
</comment>